<keyword evidence="8" id="KW-1185">Reference proteome</keyword>
<keyword evidence="5" id="KW-0969">Cilium</keyword>
<evidence type="ECO:0000313" key="7">
    <source>
        <dbReference type="Ensembl" id="ENSBGRP00000020346.1"/>
    </source>
</evidence>
<dbReference type="PANTHER" id="PTHR46437">
    <property type="entry name" value="MORN REPEAT-CONTAINING PROTEIN 5"/>
    <property type="match status" value="1"/>
</dbReference>
<comment type="subcellular location">
    <subcellularLocation>
        <location evidence="1">Cell projection</location>
        <location evidence="1">Cilium</location>
        <location evidence="1">Flagellum</location>
    </subcellularLocation>
</comment>
<reference evidence="7" key="1">
    <citation type="submission" date="2019-05" db="EMBL/GenBank/DDBJ databases">
        <authorList>
            <person name="Zhang S."/>
            <person name="Liu J."/>
        </authorList>
    </citation>
    <scope>NUCLEOTIDE SEQUENCE [LARGE SCALE GENOMIC DNA]</scope>
</reference>
<dbReference type="SUPFAM" id="SSF82185">
    <property type="entry name" value="Histone H3 K4-specific methyltransferase SET7/9 N-terminal domain"/>
    <property type="match status" value="1"/>
</dbReference>
<dbReference type="SMART" id="SM00698">
    <property type="entry name" value="MORN"/>
    <property type="match status" value="2"/>
</dbReference>
<dbReference type="Proteomes" id="UP000694520">
    <property type="component" value="Chromosome 9"/>
</dbReference>
<keyword evidence="6" id="KW-0966">Cell projection</keyword>
<evidence type="ECO:0000313" key="8">
    <source>
        <dbReference type="Proteomes" id="UP000694520"/>
    </source>
</evidence>
<evidence type="ECO:0000256" key="5">
    <source>
        <dbReference type="ARBA" id="ARBA00023069"/>
    </source>
</evidence>
<sequence>MKSKDPGWCLIRNTTIIHVKEKQLAAGKRRVLELLKDGSPRADGGTSEGQPVYMLRALGWDGRSGAQGPLSASPAGPRPGKLQPCAPLAFLRTSLTSCTFRSSREGSSTIPGMMAVAATPRRCQLPRLPRLLELPFRTRRPPSVCAGAAAAARRRTALPNHKPLSLRKAGKFPVPRGGASSRPRPSLLVVMVRQDALSLRCPKDWKLETGAMEYTGSQYIGEFVDGRMEGDAEYILPTETKYIGEMKDGMFHGQGTLYFPNGSRFDAVWEKGLVVKGTYTFSDGLQYDTENWHYCDSYDRRFYTEICYGLKPAGISQLTNMDPPRKIPPGCYDCGDGFYNPNTRIVKDYNYRFLRNAGSHLCRRGNDTQM</sequence>
<protein>
    <recommendedName>
        <fullName evidence="2">MORN repeat-containing protein 5</fullName>
    </recommendedName>
</protein>
<proteinExistence type="predicted"/>
<dbReference type="AlphaFoldDB" id="A0A8C0AAW5"/>
<evidence type="ECO:0000256" key="2">
    <source>
        <dbReference type="ARBA" id="ARBA00016322"/>
    </source>
</evidence>
<reference evidence="7" key="2">
    <citation type="submission" date="2025-08" db="UniProtKB">
        <authorList>
            <consortium name="Ensembl"/>
        </authorList>
    </citation>
    <scope>IDENTIFICATION</scope>
</reference>
<dbReference type="Gene3D" id="2.20.110.10">
    <property type="entry name" value="Histone H3 K4-specific methyltransferase SET7/9 N-terminal domain"/>
    <property type="match status" value="1"/>
</dbReference>
<evidence type="ECO:0000256" key="3">
    <source>
        <dbReference type="ARBA" id="ARBA00022737"/>
    </source>
</evidence>
<dbReference type="InterPro" id="IPR003409">
    <property type="entry name" value="MORN"/>
</dbReference>
<dbReference type="Ensembl" id="ENSBGRT00000023529.1">
    <property type="protein sequence ID" value="ENSBGRP00000020346.1"/>
    <property type="gene ID" value="ENSBGRG00000012815.1"/>
</dbReference>
<dbReference type="GeneTree" id="ENSGT00390000018089"/>
<dbReference type="InterPro" id="IPR042814">
    <property type="entry name" value="Morn5"/>
</dbReference>
<reference evidence="7" key="3">
    <citation type="submission" date="2025-09" db="UniProtKB">
        <authorList>
            <consortium name="Ensembl"/>
        </authorList>
    </citation>
    <scope>IDENTIFICATION</scope>
</reference>
<name>A0A8C0AAW5_BOSMU</name>
<organism evidence="7 8">
    <name type="scientific">Bos mutus grunniens</name>
    <name type="common">Wild yak</name>
    <name type="synonym">Bos grunniens</name>
    <dbReference type="NCBI Taxonomy" id="30521"/>
    <lineage>
        <taxon>Eukaryota</taxon>
        <taxon>Metazoa</taxon>
        <taxon>Chordata</taxon>
        <taxon>Craniata</taxon>
        <taxon>Vertebrata</taxon>
        <taxon>Euteleostomi</taxon>
        <taxon>Mammalia</taxon>
        <taxon>Eutheria</taxon>
        <taxon>Laurasiatheria</taxon>
        <taxon>Artiodactyla</taxon>
        <taxon>Ruminantia</taxon>
        <taxon>Pecora</taxon>
        <taxon>Bovidae</taxon>
        <taxon>Bovinae</taxon>
        <taxon>Bos</taxon>
    </lineage>
</organism>
<evidence type="ECO:0000256" key="4">
    <source>
        <dbReference type="ARBA" id="ARBA00022846"/>
    </source>
</evidence>
<keyword evidence="4" id="KW-0282">Flagellum</keyword>
<dbReference type="Pfam" id="PF02493">
    <property type="entry name" value="MORN"/>
    <property type="match status" value="3"/>
</dbReference>
<keyword evidence="3" id="KW-0677">Repeat</keyword>
<accession>A0A8C0AAW5</accession>
<evidence type="ECO:0000256" key="6">
    <source>
        <dbReference type="ARBA" id="ARBA00023273"/>
    </source>
</evidence>
<dbReference type="GO" id="GO:0031514">
    <property type="term" value="C:motile cilium"/>
    <property type="evidence" value="ECO:0007669"/>
    <property type="project" value="UniProtKB-SubCell"/>
</dbReference>
<evidence type="ECO:0000256" key="1">
    <source>
        <dbReference type="ARBA" id="ARBA00004230"/>
    </source>
</evidence>
<dbReference type="PANTHER" id="PTHR46437:SF1">
    <property type="entry name" value="MORN REPEAT-CONTAINING PROTEIN 5"/>
    <property type="match status" value="1"/>
</dbReference>